<dbReference type="Proteomes" id="UP001521785">
    <property type="component" value="Unassembled WGS sequence"/>
</dbReference>
<organism evidence="10 11">
    <name type="scientific">Paraconiothyrium brasiliense</name>
    <dbReference type="NCBI Taxonomy" id="300254"/>
    <lineage>
        <taxon>Eukaryota</taxon>
        <taxon>Fungi</taxon>
        <taxon>Dikarya</taxon>
        <taxon>Ascomycota</taxon>
        <taxon>Pezizomycotina</taxon>
        <taxon>Dothideomycetes</taxon>
        <taxon>Pleosporomycetidae</taxon>
        <taxon>Pleosporales</taxon>
        <taxon>Massarineae</taxon>
        <taxon>Didymosphaeriaceae</taxon>
        <taxon>Paraconiothyrium</taxon>
    </lineage>
</organism>
<evidence type="ECO:0000256" key="2">
    <source>
        <dbReference type="ARBA" id="ARBA00004123"/>
    </source>
</evidence>
<keyword evidence="11" id="KW-1185">Reference proteome</keyword>
<evidence type="ECO:0000256" key="7">
    <source>
        <dbReference type="ARBA" id="ARBA00023242"/>
    </source>
</evidence>
<keyword evidence="6" id="KW-0963">Cytoplasm</keyword>
<feature type="compositionally biased region" description="Polar residues" evidence="8">
    <location>
        <begin position="194"/>
        <end position="214"/>
    </location>
</feature>
<evidence type="ECO:0000256" key="3">
    <source>
        <dbReference type="ARBA" id="ARBA00004496"/>
    </source>
</evidence>
<dbReference type="InterPro" id="IPR028094">
    <property type="entry name" value="RTC4_C"/>
</dbReference>
<feature type="region of interest" description="Disordered" evidence="8">
    <location>
        <begin position="439"/>
        <end position="468"/>
    </location>
</feature>
<evidence type="ECO:0000313" key="11">
    <source>
        <dbReference type="Proteomes" id="UP001521785"/>
    </source>
</evidence>
<feature type="region of interest" description="Disordered" evidence="8">
    <location>
        <begin position="191"/>
        <end position="218"/>
    </location>
</feature>
<gene>
    <name evidence="10" type="ORF">SLS60_005445</name>
</gene>
<dbReference type="InterPro" id="IPR039024">
    <property type="entry name" value="RTC4"/>
</dbReference>
<dbReference type="PANTHER" id="PTHR41391:SF1">
    <property type="entry name" value="RESTRICTION OF TELOMERE CAPPING PROTEIN 4"/>
    <property type="match status" value="1"/>
</dbReference>
<evidence type="ECO:0000259" key="9">
    <source>
        <dbReference type="SMART" id="SM01312"/>
    </source>
</evidence>
<evidence type="ECO:0000256" key="5">
    <source>
        <dbReference type="ARBA" id="ARBA00015162"/>
    </source>
</evidence>
<dbReference type="SMART" id="SM01312">
    <property type="entry name" value="RTC4"/>
    <property type="match status" value="1"/>
</dbReference>
<name>A0ABR3RI20_9PLEO</name>
<evidence type="ECO:0000256" key="4">
    <source>
        <dbReference type="ARBA" id="ARBA00009461"/>
    </source>
</evidence>
<evidence type="ECO:0000313" key="10">
    <source>
        <dbReference type="EMBL" id="KAL1603853.1"/>
    </source>
</evidence>
<feature type="domain" description="Restriction of telomere capping protein 4 C-terminal" evidence="9">
    <location>
        <begin position="332"/>
        <end position="450"/>
    </location>
</feature>
<comment type="caution">
    <text evidence="10">The sequence shown here is derived from an EMBL/GenBank/DDBJ whole genome shotgun (WGS) entry which is preliminary data.</text>
</comment>
<dbReference type="PANTHER" id="PTHR41391">
    <property type="entry name" value="RESTRICTION OF TELOMERE CAPPING PROTEIN 4"/>
    <property type="match status" value="1"/>
</dbReference>
<comment type="subcellular location">
    <subcellularLocation>
        <location evidence="3">Cytoplasm</location>
    </subcellularLocation>
    <subcellularLocation>
        <location evidence="2">Nucleus</location>
    </subcellularLocation>
</comment>
<sequence>MEADLDIHADPISSGDENNAPPQPSLSQSSNASTRTNARTTAKVTSSAPRKTQKVQPIRAPKRGAFRQGLACKVNFTEQDKENSQEGPSSSSGRRETAETVYFGMGDTPRKKQKTKNVHAVPVGFNKKSFGKDKPNTSSSIPKKSDFSHVHDLDNALSNMLDKHEQYADISDDEIPSPATKRRRIIQRLPAGYATSSNPTMKDSQTTAPSSPLTSIPDHDEEELNVIGRDLAHHSRQDEDSVCALCQDEVDPEEQQGFWAEHSNKTVRNQMLFCKEHKRSQAKKDFREQGFPEIEWLSLPCRIRSFRSDLIALLRNETEEESVYRTKHAERLVSGKAAALPSKRRGQKAQAAEQEMLDIVDTTSSSTGYYGPRGKRIMMEVITADLSDVIREVAAKDPVVGRSGFAMFLQAVLVPELTLLLVMDDMQVDKETAQKLVDQSGELGTSLHEEIEDEVRLISEDEEEEEDY</sequence>
<accession>A0ABR3RI20</accession>
<evidence type="ECO:0000256" key="8">
    <source>
        <dbReference type="SAM" id="MobiDB-lite"/>
    </source>
</evidence>
<feature type="region of interest" description="Disordered" evidence="8">
    <location>
        <begin position="1"/>
        <end position="147"/>
    </location>
</feature>
<feature type="compositionally biased region" description="Low complexity" evidence="8">
    <location>
        <begin position="29"/>
        <end position="42"/>
    </location>
</feature>
<dbReference type="EMBL" id="JAKJXO020000006">
    <property type="protein sequence ID" value="KAL1603853.1"/>
    <property type="molecule type" value="Genomic_DNA"/>
</dbReference>
<proteinExistence type="inferred from homology"/>
<evidence type="ECO:0000256" key="1">
    <source>
        <dbReference type="ARBA" id="ARBA00002738"/>
    </source>
</evidence>
<reference evidence="10 11" key="1">
    <citation type="submission" date="2024-02" db="EMBL/GenBank/DDBJ databases">
        <title>De novo assembly and annotation of 12 fungi associated with fruit tree decline syndrome in Ontario, Canada.</title>
        <authorList>
            <person name="Sulman M."/>
            <person name="Ellouze W."/>
            <person name="Ilyukhin E."/>
        </authorList>
    </citation>
    <scope>NUCLEOTIDE SEQUENCE [LARGE SCALE GENOMIC DNA]</scope>
    <source>
        <strain evidence="10 11">M42-189</strain>
    </source>
</reference>
<protein>
    <recommendedName>
        <fullName evidence="5">Restriction of telomere capping protein 4</fullName>
    </recommendedName>
</protein>
<comment type="similarity">
    <text evidence="4">Belongs to the RTC4 family.</text>
</comment>
<keyword evidence="7" id="KW-0539">Nucleus</keyword>
<comment type="function">
    <text evidence="1">May be involved in a process influencing telomere capping.</text>
</comment>
<evidence type="ECO:0000256" key="6">
    <source>
        <dbReference type="ARBA" id="ARBA00022490"/>
    </source>
</evidence>
<dbReference type="Pfam" id="PF14474">
    <property type="entry name" value="RTC4"/>
    <property type="match status" value="1"/>
</dbReference>